<gene>
    <name evidence="1" type="ORF">MM415A05022_0006</name>
    <name evidence="2" type="ORF">MM415B03811_0011</name>
</gene>
<dbReference type="EMBL" id="MT141681">
    <property type="protein sequence ID" value="QJA69147.1"/>
    <property type="molecule type" value="Genomic_DNA"/>
</dbReference>
<name>A0A6M3JJZ1_9ZZZZ</name>
<evidence type="ECO:0000313" key="2">
    <source>
        <dbReference type="EMBL" id="QJA94617.1"/>
    </source>
</evidence>
<dbReference type="AlphaFoldDB" id="A0A6M3JJZ1"/>
<organism evidence="1">
    <name type="scientific">viral metagenome</name>
    <dbReference type="NCBI Taxonomy" id="1070528"/>
    <lineage>
        <taxon>unclassified sequences</taxon>
        <taxon>metagenomes</taxon>
        <taxon>organismal metagenomes</taxon>
    </lineage>
</organism>
<accession>A0A6M3JJZ1</accession>
<evidence type="ECO:0000313" key="1">
    <source>
        <dbReference type="EMBL" id="QJA69147.1"/>
    </source>
</evidence>
<sequence length="64" mass="7349">MAEGKSNETLISFESGHYKKVKGVWKGDSVWSHFHKESGGMIHVNKDKIEYMETFEETTTKKGK</sequence>
<proteinExistence type="predicted"/>
<protein>
    <submittedName>
        <fullName evidence="1">Uncharacterized protein</fullName>
    </submittedName>
</protein>
<reference evidence="1" key="1">
    <citation type="submission" date="2020-03" db="EMBL/GenBank/DDBJ databases">
        <title>The deep terrestrial virosphere.</title>
        <authorList>
            <person name="Holmfeldt K."/>
            <person name="Nilsson E."/>
            <person name="Simone D."/>
            <person name="Lopez-Fernandez M."/>
            <person name="Wu X."/>
            <person name="de Brujin I."/>
            <person name="Lundin D."/>
            <person name="Andersson A."/>
            <person name="Bertilsson S."/>
            <person name="Dopson M."/>
        </authorList>
    </citation>
    <scope>NUCLEOTIDE SEQUENCE</scope>
    <source>
        <strain evidence="1">MM415A05022</strain>
        <strain evidence="2">MM415B03811</strain>
    </source>
</reference>
<dbReference type="EMBL" id="MT143246">
    <property type="protein sequence ID" value="QJA94617.1"/>
    <property type="molecule type" value="Genomic_DNA"/>
</dbReference>